<evidence type="ECO:0000256" key="2">
    <source>
        <dbReference type="ARBA" id="ARBA00022723"/>
    </source>
</evidence>
<dbReference type="EMBL" id="JAAAUB010000018">
    <property type="protein sequence ID" value="NMH17417.1"/>
    <property type="molecule type" value="Genomic_DNA"/>
</dbReference>
<name>A0ABX1QNF8_9PROT</name>
<dbReference type="NCBIfam" id="TIGR02481">
    <property type="entry name" value="hemeryth_dom"/>
    <property type="match status" value="1"/>
</dbReference>
<feature type="domain" description="Hemerythrin-like" evidence="4">
    <location>
        <begin position="21"/>
        <end position="146"/>
    </location>
</feature>
<accession>A0ABX1QNF8</accession>
<dbReference type="Gene3D" id="1.20.120.50">
    <property type="entry name" value="Hemerythrin-like"/>
    <property type="match status" value="1"/>
</dbReference>
<dbReference type="InterPro" id="IPR050669">
    <property type="entry name" value="Hemerythrin"/>
</dbReference>
<dbReference type="PANTHER" id="PTHR37164:SF1">
    <property type="entry name" value="BACTERIOHEMERYTHRIN"/>
    <property type="match status" value="1"/>
</dbReference>
<dbReference type="SUPFAM" id="SSF47188">
    <property type="entry name" value="Hemerythrin-like"/>
    <property type="match status" value="1"/>
</dbReference>
<dbReference type="NCBIfam" id="NF033749">
    <property type="entry name" value="bact_hemeryth"/>
    <property type="match status" value="1"/>
</dbReference>
<proteinExistence type="inferred from homology"/>
<comment type="similarity">
    <text evidence="1">Belongs to the hemerythrin family.</text>
</comment>
<dbReference type="CDD" id="cd12107">
    <property type="entry name" value="Hemerythrin"/>
    <property type="match status" value="1"/>
</dbReference>
<evidence type="ECO:0000259" key="4">
    <source>
        <dbReference type="Pfam" id="PF01814"/>
    </source>
</evidence>
<reference evidence="5 6" key="1">
    <citation type="journal article" date="2020" name="Curr. Microbiol.">
        <title>Tepidiphilus baoligensis sp. nov., a Novel Bacterium of the Family Hydrogenophilaceae Isolated from an Oil Reservoir.</title>
        <authorList>
            <person name="Zhang X."/>
            <person name="Wang G."/>
            <person name="Ma X."/>
            <person name="Yu J."/>
            <person name="You J."/>
            <person name="Xue Y."/>
            <person name="Ma Y."/>
        </authorList>
    </citation>
    <scope>NUCLEOTIDE SEQUENCE [LARGE SCALE GENOMIC DNA]</scope>
    <source>
        <strain evidence="5 6">B18-69</strain>
    </source>
</reference>
<keyword evidence="6" id="KW-1185">Reference proteome</keyword>
<gene>
    <name evidence="5" type="ORF">GV368_10010</name>
</gene>
<evidence type="ECO:0000313" key="6">
    <source>
        <dbReference type="Proteomes" id="UP000669605"/>
    </source>
</evidence>
<dbReference type="PANTHER" id="PTHR37164">
    <property type="entry name" value="BACTERIOHEMERYTHRIN"/>
    <property type="match status" value="1"/>
</dbReference>
<dbReference type="Pfam" id="PF01814">
    <property type="entry name" value="Hemerythrin"/>
    <property type="match status" value="1"/>
</dbReference>
<protein>
    <submittedName>
        <fullName evidence="5">Bacteriohemerythrin</fullName>
    </submittedName>
</protein>
<comment type="caution">
    <text evidence="5">The sequence shown here is derived from an EMBL/GenBank/DDBJ whole genome shotgun (WGS) entry which is preliminary data.</text>
</comment>
<sequence length="164" mass="18900">MNTPSDSAFQLQWREALSVKNDAIDRDHRRLIGLINRVQGMLAHDSSVGELTQALDELADYTATHFRREEAIQQAIGYPEARSHAMQHRDLTHQLHTITAEILSLAHGGNTVHALAPELRQRILDLFREWLITHIIQQDLRYKPWIERFPSDWTPATAQHGTDR</sequence>
<dbReference type="RefSeq" id="WP_169116418.1">
    <property type="nucleotide sequence ID" value="NZ_JAAAUB010000018.1"/>
</dbReference>
<dbReference type="InterPro" id="IPR035938">
    <property type="entry name" value="Hemerythrin-like_sf"/>
</dbReference>
<evidence type="ECO:0000313" key="5">
    <source>
        <dbReference type="EMBL" id="NMH17417.1"/>
    </source>
</evidence>
<dbReference type="Proteomes" id="UP000669605">
    <property type="component" value="Unassembled WGS sequence"/>
</dbReference>
<evidence type="ECO:0000256" key="1">
    <source>
        <dbReference type="ARBA" id="ARBA00010587"/>
    </source>
</evidence>
<evidence type="ECO:0000256" key="3">
    <source>
        <dbReference type="ARBA" id="ARBA00023004"/>
    </source>
</evidence>
<dbReference type="InterPro" id="IPR012312">
    <property type="entry name" value="Hemerythrin-like"/>
</dbReference>
<organism evidence="5 6">
    <name type="scientific">Tepidiphilus baoligensis</name>
    <dbReference type="NCBI Taxonomy" id="2698687"/>
    <lineage>
        <taxon>Bacteria</taxon>
        <taxon>Pseudomonadati</taxon>
        <taxon>Pseudomonadota</taxon>
        <taxon>Hydrogenophilia</taxon>
        <taxon>Hydrogenophilales</taxon>
        <taxon>Hydrogenophilaceae</taxon>
        <taxon>Tepidiphilus</taxon>
    </lineage>
</organism>
<keyword evidence="2" id="KW-0479">Metal-binding</keyword>
<dbReference type="InterPro" id="IPR012827">
    <property type="entry name" value="Hemerythrin_metal-bd"/>
</dbReference>
<keyword evidence="3" id="KW-0408">Iron</keyword>